<feature type="transmembrane region" description="Helical" evidence="6">
    <location>
        <begin position="234"/>
        <end position="251"/>
    </location>
</feature>
<feature type="transmembrane region" description="Helical" evidence="6">
    <location>
        <begin position="271"/>
        <end position="290"/>
    </location>
</feature>
<evidence type="ECO:0000256" key="1">
    <source>
        <dbReference type="ARBA" id="ARBA00004141"/>
    </source>
</evidence>
<keyword evidence="3 6" id="KW-1133">Transmembrane helix</keyword>
<comment type="caution">
    <text evidence="7">The sequence shown here is derived from an EMBL/GenBank/DDBJ whole genome shotgun (WGS) entry which is preliminary data.</text>
</comment>
<evidence type="ECO:0000313" key="7">
    <source>
        <dbReference type="EMBL" id="MCW4471099.1"/>
    </source>
</evidence>
<dbReference type="RefSeq" id="WP_265126047.1">
    <property type="nucleotide sequence ID" value="NZ_JAPCHY010000001.1"/>
</dbReference>
<comment type="subcellular location">
    <subcellularLocation>
        <location evidence="1">Membrane</location>
        <topology evidence="1">Multi-pass membrane protein</topology>
    </subcellularLocation>
</comment>
<dbReference type="Proteomes" id="UP001209922">
    <property type="component" value="Unassembled WGS sequence"/>
</dbReference>
<accession>A0ABT3JRI5</accession>
<sequence>MVMFDGILDDVNRFAFFKLIFDFLDDEIATFRDNLMGNLMVWVVAVALVALTLWILFQGYLVATGRSRESAMGLVVNSMRATLIVSVAASMGVSGVPLYGFFTDSLPTEINKLVTNSDDPPADKIDDNLALMSATLTGLDALNVNGMMTLKEDADKAKLMATVGVAGPSLVAGSMMLLYKVALALFVGLGPLFILSLLFEQTKSFFSKWLFYGIGTMFSFSVLCFMVAVSMKLVAAAAAAFAVQYAAMLALSDPGTAIEGVSSMAMQQGGIGLILTTLILTCPPMAAMFFQGTLGNFTAYSMMGAQLNGNAAPPNHQQQGYRPSQGPSSAVPDSTVPNSGVGSRVTGFNNSKIDDSSTVDVSGARGLAAKGGDR</sequence>
<feature type="compositionally biased region" description="Polar residues" evidence="5">
    <location>
        <begin position="315"/>
        <end position="360"/>
    </location>
</feature>
<evidence type="ECO:0000256" key="6">
    <source>
        <dbReference type="SAM" id="Phobius"/>
    </source>
</evidence>
<feature type="region of interest" description="Disordered" evidence="5">
    <location>
        <begin position="311"/>
        <end position="374"/>
    </location>
</feature>
<evidence type="ECO:0000256" key="4">
    <source>
        <dbReference type="ARBA" id="ARBA00023136"/>
    </source>
</evidence>
<dbReference type="Pfam" id="PF04610">
    <property type="entry name" value="TrbL"/>
    <property type="match status" value="1"/>
</dbReference>
<dbReference type="EMBL" id="JAPCHY010000001">
    <property type="protein sequence ID" value="MCW4471099.1"/>
    <property type="molecule type" value="Genomic_DNA"/>
</dbReference>
<name>A0ABT3JRI5_9XANT</name>
<evidence type="ECO:0000313" key="8">
    <source>
        <dbReference type="Proteomes" id="UP001209922"/>
    </source>
</evidence>
<feature type="transmembrane region" description="Helical" evidence="6">
    <location>
        <begin position="83"/>
        <end position="102"/>
    </location>
</feature>
<feature type="transmembrane region" description="Helical" evidence="6">
    <location>
        <begin position="39"/>
        <end position="62"/>
    </location>
</feature>
<organism evidence="7 8">
    <name type="scientific">Xanthomonas chitinilytica</name>
    <dbReference type="NCBI Taxonomy" id="2989819"/>
    <lineage>
        <taxon>Bacteria</taxon>
        <taxon>Pseudomonadati</taxon>
        <taxon>Pseudomonadota</taxon>
        <taxon>Gammaproteobacteria</taxon>
        <taxon>Lysobacterales</taxon>
        <taxon>Lysobacteraceae</taxon>
        <taxon>Xanthomonas</taxon>
    </lineage>
</organism>
<feature type="transmembrane region" description="Helical" evidence="6">
    <location>
        <begin position="177"/>
        <end position="197"/>
    </location>
</feature>
<proteinExistence type="predicted"/>
<dbReference type="InterPro" id="IPR007688">
    <property type="entry name" value="Conjugal_tfr_TrbL/VirB6"/>
</dbReference>
<reference evidence="7 8" key="1">
    <citation type="submission" date="2022-10" db="EMBL/GenBank/DDBJ databases">
        <title>Xanthomonas sp. H13-6.</title>
        <authorList>
            <person name="Liu X."/>
            <person name="Deng Z."/>
            <person name="Jiang Y."/>
            <person name="Yu T."/>
            <person name="Ai J."/>
        </authorList>
    </citation>
    <scope>NUCLEOTIDE SEQUENCE [LARGE SCALE GENOMIC DNA]</scope>
    <source>
        <strain evidence="7 8">H13-6</strain>
    </source>
</reference>
<protein>
    <submittedName>
        <fullName evidence="7">Type IV secretion system protein</fullName>
    </submittedName>
</protein>
<keyword evidence="2 6" id="KW-0812">Transmembrane</keyword>
<keyword evidence="4 6" id="KW-0472">Membrane</keyword>
<evidence type="ECO:0000256" key="3">
    <source>
        <dbReference type="ARBA" id="ARBA00022989"/>
    </source>
</evidence>
<evidence type="ECO:0000256" key="2">
    <source>
        <dbReference type="ARBA" id="ARBA00022692"/>
    </source>
</evidence>
<keyword evidence="8" id="KW-1185">Reference proteome</keyword>
<evidence type="ECO:0000256" key="5">
    <source>
        <dbReference type="SAM" id="MobiDB-lite"/>
    </source>
</evidence>
<gene>
    <name evidence="7" type="ORF">OK345_01060</name>
</gene>
<feature type="transmembrane region" description="Helical" evidence="6">
    <location>
        <begin position="209"/>
        <end position="228"/>
    </location>
</feature>